<keyword evidence="5" id="KW-1185">Reference proteome</keyword>
<dbReference type="KEGG" id="aqu:100638782"/>
<dbReference type="InterPro" id="IPR015310">
    <property type="entry name" value="AHSA1-like_N"/>
</dbReference>
<dbReference type="SMART" id="SM01000">
    <property type="entry name" value="Aha1_N"/>
    <property type="match status" value="1"/>
</dbReference>
<dbReference type="Gene3D" id="3.15.10.20">
    <property type="entry name" value="Activator of Hsp90 ATPase Aha1, N-terminal domain"/>
    <property type="match status" value="1"/>
</dbReference>
<evidence type="ECO:0000313" key="4">
    <source>
        <dbReference type="EnsemblMetazoa" id="Aqu2.1.20357_001"/>
    </source>
</evidence>
<dbReference type="GO" id="GO:0005829">
    <property type="term" value="C:cytosol"/>
    <property type="evidence" value="ECO:0007669"/>
    <property type="project" value="TreeGrafter"/>
</dbReference>
<dbReference type="EnsemblMetazoa" id="XM_003389442.3">
    <property type="protein sequence ID" value="XP_003389490.1"/>
    <property type="gene ID" value="LOC100638782"/>
</dbReference>
<dbReference type="FunCoup" id="A0A1X7TYI1">
    <property type="interactions" value="1157"/>
</dbReference>
<dbReference type="InterPro" id="IPR036338">
    <property type="entry name" value="Aha1"/>
</dbReference>
<evidence type="ECO:0000256" key="2">
    <source>
        <dbReference type="SAM" id="MobiDB-lite"/>
    </source>
</evidence>
<dbReference type="eggNOG" id="KOG2936">
    <property type="taxonomic scope" value="Eukaryota"/>
</dbReference>
<dbReference type="AlphaFoldDB" id="A0A1X7TYI1"/>
<reference evidence="4" key="2">
    <citation type="submission" date="2017-05" db="UniProtKB">
        <authorList>
            <consortium name="EnsemblMetazoa"/>
        </authorList>
    </citation>
    <scope>IDENTIFICATION</scope>
</reference>
<evidence type="ECO:0000259" key="3">
    <source>
        <dbReference type="SMART" id="SM01000"/>
    </source>
</evidence>
<gene>
    <name evidence="4" type="primary">100638782</name>
</gene>
<dbReference type="Proteomes" id="UP000007879">
    <property type="component" value="Unassembled WGS sequence"/>
</dbReference>
<dbReference type="STRING" id="400682.A0A1X7TYI1"/>
<feature type="domain" description="Activator of Hsp90 ATPase AHSA1-like N-terminal" evidence="3">
    <location>
        <begin position="29"/>
        <end position="156"/>
    </location>
</feature>
<dbReference type="InterPro" id="IPR013538">
    <property type="entry name" value="ASHA1/2-like_C"/>
</dbReference>
<dbReference type="CDD" id="cd08892">
    <property type="entry name" value="SRPBCC_Aha1"/>
    <property type="match status" value="1"/>
</dbReference>
<feature type="compositionally biased region" description="Basic and acidic residues" evidence="2">
    <location>
        <begin position="173"/>
        <end position="185"/>
    </location>
</feature>
<dbReference type="EnsemblMetazoa" id="Aqu2.1.20357_001">
    <property type="protein sequence ID" value="Aqu2.1.20357_001"/>
    <property type="gene ID" value="Aqu2.1.20357"/>
</dbReference>
<dbReference type="GO" id="GO:0051087">
    <property type="term" value="F:protein-folding chaperone binding"/>
    <property type="evidence" value="ECO:0007669"/>
    <property type="project" value="InterPro"/>
</dbReference>
<evidence type="ECO:0000313" key="5">
    <source>
        <dbReference type="Proteomes" id="UP000007879"/>
    </source>
</evidence>
<dbReference type="Gene3D" id="3.30.530.20">
    <property type="match status" value="1"/>
</dbReference>
<accession>A0A1X7TYI1</accession>
<dbReference type="GO" id="GO:0006457">
    <property type="term" value="P:protein folding"/>
    <property type="evidence" value="ECO:0007669"/>
    <property type="project" value="TreeGrafter"/>
</dbReference>
<dbReference type="PANTHER" id="PTHR13009">
    <property type="entry name" value="HEAT SHOCK PROTEIN 90 HSP90 CO-CHAPERONE AHA-1"/>
    <property type="match status" value="1"/>
</dbReference>
<dbReference type="OMA" id="GDCEVNQ"/>
<comment type="similarity">
    <text evidence="1">Belongs to the AHA1 family.</text>
</comment>
<name>A0A1X7TYI1_AMPQE</name>
<dbReference type="PANTHER" id="PTHR13009:SF22">
    <property type="entry name" value="LD43819P"/>
    <property type="match status" value="1"/>
</dbReference>
<proteinExistence type="inferred from homology"/>
<protein>
    <recommendedName>
        <fullName evidence="3">Activator of Hsp90 ATPase AHSA1-like N-terminal domain-containing protein</fullName>
    </recommendedName>
</protein>
<dbReference type="InParanoid" id="A0A1X7TYI1"/>
<evidence type="ECO:0000256" key="1">
    <source>
        <dbReference type="ARBA" id="ARBA00006817"/>
    </source>
</evidence>
<sequence length="334" mass="37455">MAKWGEGDPRWIVEERPDAANVNNWHWTEKDATAWSIDKLKSLLTSIEINSPELGSWKLSDIKPEGEASASNRKGKLIILYDWTINGKIEGKASDASESSSGTVEIKNFSFESELEEAEINVKLQPITNVLKKELSDQIILKLKQYLELLKKDFADGLQLPTAHGTSQSSKKSTVEVKNVERQDSSKTSTSGSSSLGLKISTKRAKLSDSFKCEAHELYRVFVTEEMIKAFTRSDAKVEGHKGGKFVFMNGQISGEYVELDPPGKIVKKWRSKDWPEGHYSVVTIELVQKEDCTDLSLVQTGIPSSDHERIKDGWKRLIFEPIKSTFGYGARIL</sequence>
<dbReference type="Pfam" id="PF09229">
    <property type="entry name" value="Aha1_N"/>
    <property type="match status" value="1"/>
</dbReference>
<organism evidence="4">
    <name type="scientific">Amphimedon queenslandica</name>
    <name type="common">Sponge</name>
    <dbReference type="NCBI Taxonomy" id="400682"/>
    <lineage>
        <taxon>Eukaryota</taxon>
        <taxon>Metazoa</taxon>
        <taxon>Porifera</taxon>
        <taxon>Demospongiae</taxon>
        <taxon>Heteroscleromorpha</taxon>
        <taxon>Haplosclerida</taxon>
        <taxon>Niphatidae</taxon>
        <taxon>Amphimedon</taxon>
    </lineage>
</organism>
<dbReference type="SUPFAM" id="SSF55961">
    <property type="entry name" value="Bet v1-like"/>
    <property type="match status" value="1"/>
</dbReference>
<dbReference type="SUPFAM" id="SSF103111">
    <property type="entry name" value="Activator of Hsp90 ATPase, Aha1"/>
    <property type="match status" value="1"/>
</dbReference>
<feature type="compositionally biased region" description="Low complexity" evidence="2">
    <location>
        <begin position="186"/>
        <end position="196"/>
    </location>
</feature>
<dbReference type="GO" id="GO:0001671">
    <property type="term" value="F:ATPase activator activity"/>
    <property type="evidence" value="ECO:0007669"/>
    <property type="project" value="InterPro"/>
</dbReference>
<dbReference type="InterPro" id="IPR023393">
    <property type="entry name" value="START-like_dom_sf"/>
</dbReference>
<dbReference type="Pfam" id="PF08327">
    <property type="entry name" value="AHSA1"/>
    <property type="match status" value="1"/>
</dbReference>
<dbReference type="OrthoDB" id="567237at2759"/>
<feature type="region of interest" description="Disordered" evidence="2">
    <location>
        <begin position="161"/>
        <end position="196"/>
    </location>
</feature>
<reference evidence="5" key="1">
    <citation type="journal article" date="2010" name="Nature">
        <title>The Amphimedon queenslandica genome and the evolution of animal complexity.</title>
        <authorList>
            <person name="Srivastava M."/>
            <person name="Simakov O."/>
            <person name="Chapman J."/>
            <person name="Fahey B."/>
            <person name="Gauthier M.E."/>
            <person name="Mitros T."/>
            <person name="Richards G.S."/>
            <person name="Conaco C."/>
            <person name="Dacre M."/>
            <person name="Hellsten U."/>
            <person name="Larroux C."/>
            <person name="Putnam N.H."/>
            <person name="Stanke M."/>
            <person name="Adamska M."/>
            <person name="Darling A."/>
            <person name="Degnan S.M."/>
            <person name="Oakley T.H."/>
            <person name="Plachetzki D.C."/>
            <person name="Zhai Y."/>
            <person name="Adamski M."/>
            <person name="Calcino A."/>
            <person name="Cummins S.F."/>
            <person name="Goodstein D.M."/>
            <person name="Harris C."/>
            <person name="Jackson D.J."/>
            <person name="Leys S.P."/>
            <person name="Shu S."/>
            <person name="Woodcroft B.J."/>
            <person name="Vervoort M."/>
            <person name="Kosik K.S."/>
            <person name="Manning G."/>
            <person name="Degnan B.M."/>
            <person name="Rokhsar D.S."/>
        </authorList>
    </citation>
    <scope>NUCLEOTIDE SEQUENCE [LARGE SCALE GENOMIC DNA]</scope>
</reference>